<gene>
    <name evidence="1" type="ORF">LIER_36464</name>
</gene>
<proteinExistence type="predicted"/>
<evidence type="ECO:0000313" key="1">
    <source>
        <dbReference type="EMBL" id="GAA0147152.1"/>
    </source>
</evidence>
<reference evidence="1 2" key="1">
    <citation type="submission" date="2024-01" db="EMBL/GenBank/DDBJ databases">
        <title>The complete chloroplast genome sequence of Lithospermum erythrorhizon: insights into the phylogenetic relationship among Boraginaceae species and the maternal lineages of purple gromwells.</title>
        <authorList>
            <person name="Okada T."/>
            <person name="Watanabe K."/>
        </authorList>
    </citation>
    <scope>NUCLEOTIDE SEQUENCE [LARGE SCALE GENOMIC DNA]</scope>
</reference>
<dbReference type="AlphaFoldDB" id="A0AAV3P7P6"/>
<name>A0AAV3P7P6_LITER</name>
<accession>A0AAV3P7P6</accession>
<organism evidence="1 2">
    <name type="scientific">Lithospermum erythrorhizon</name>
    <name type="common">Purple gromwell</name>
    <name type="synonym">Lithospermum officinale var. erythrorhizon</name>
    <dbReference type="NCBI Taxonomy" id="34254"/>
    <lineage>
        <taxon>Eukaryota</taxon>
        <taxon>Viridiplantae</taxon>
        <taxon>Streptophyta</taxon>
        <taxon>Embryophyta</taxon>
        <taxon>Tracheophyta</taxon>
        <taxon>Spermatophyta</taxon>
        <taxon>Magnoliopsida</taxon>
        <taxon>eudicotyledons</taxon>
        <taxon>Gunneridae</taxon>
        <taxon>Pentapetalae</taxon>
        <taxon>asterids</taxon>
        <taxon>lamiids</taxon>
        <taxon>Boraginales</taxon>
        <taxon>Boraginaceae</taxon>
        <taxon>Boraginoideae</taxon>
        <taxon>Lithospermeae</taxon>
        <taxon>Lithospermum</taxon>
    </lineage>
</organism>
<sequence length="127" mass="13979">MAGGVQIWPPSPHVVMASPPIKSSFDESKPSLPQVNGKLQTLKEPSTSISSLEDGEIPPLLASIVPSSSCPLPNNLTQKSSKVTRWSRRFRPLTWQLSSLYQSLKENLVFYLKASRRKPSSTTISLC</sequence>
<protein>
    <submittedName>
        <fullName evidence="1">Uncharacterized protein</fullName>
    </submittedName>
</protein>
<dbReference type="Proteomes" id="UP001454036">
    <property type="component" value="Unassembled WGS sequence"/>
</dbReference>
<evidence type="ECO:0000313" key="2">
    <source>
        <dbReference type="Proteomes" id="UP001454036"/>
    </source>
</evidence>
<comment type="caution">
    <text evidence="1">The sequence shown here is derived from an EMBL/GenBank/DDBJ whole genome shotgun (WGS) entry which is preliminary data.</text>
</comment>
<keyword evidence="2" id="KW-1185">Reference proteome</keyword>
<dbReference type="EMBL" id="BAABME010016715">
    <property type="protein sequence ID" value="GAA0147152.1"/>
    <property type="molecule type" value="Genomic_DNA"/>
</dbReference>